<comment type="catalytic activity">
    <reaction evidence="16">
        <text>5,6-dihydrouridine(20) in tRNA + NAD(+) = uridine(20) in tRNA + NADH + H(+)</text>
        <dbReference type="Rhea" id="RHEA:53340"/>
        <dbReference type="Rhea" id="RHEA-COMP:13533"/>
        <dbReference type="Rhea" id="RHEA-COMP:13534"/>
        <dbReference type="ChEBI" id="CHEBI:15378"/>
        <dbReference type="ChEBI" id="CHEBI:57540"/>
        <dbReference type="ChEBI" id="CHEBI:57945"/>
        <dbReference type="ChEBI" id="CHEBI:65315"/>
        <dbReference type="ChEBI" id="CHEBI:74443"/>
        <dbReference type="EC" id="1.3.1.91"/>
    </reaction>
    <physiologicalReaction direction="right-to-left" evidence="16">
        <dbReference type="Rhea" id="RHEA:53342"/>
    </physiologicalReaction>
</comment>
<dbReference type="STRING" id="559295.C5DBX2"/>
<comment type="function">
    <text evidence="17">Catalyzes the NADPH-dependent synthesis of dihydrouridine, a modified base found in the D-loop of most tRNAs. Specifically modifies U20 in cytoplasmic tRNAs. Also able to mediate dihydrouridylation of some mRNAs, thereby affecting their translation.</text>
</comment>
<dbReference type="CDD" id="cd02801">
    <property type="entry name" value="DUS_like_FMN"/>
    <property type="match status" value="1"/>
</dbReference>
<dbReference type="GO" id="GO:0050660">
    <property type="term" value="F:flavin adenine dinucleotide binding"/>
    <property type="evidence" value="ECO:0007669"/>
    <property type="project" value="InterPro"/>
</dbReference>
<reference evidence="24 25" key="1">
    <citation type="journal article" date="2009" name="Genome Res.">
        <title>Comparative genomics of protoploid Saccharomycetaceae.</title>
        <authorList>
            <consortium name="The Genolevures Consortium"/>
            <person name="Souciet J.-L."/>
            <person name="Dujon B."/>
            <person name="Gaillardin C."/>
            <person name="Johnston M."/>
            <person name="Baret P.V."/>
            <person name="Cliften P."/>
            <person name="Sherman D.J."/>
            <person name="Weissenbach J."/>
            <person name="Westhof E."/>
            <person name="Wincker P."/>
            <person name="Jubin C."/>
            <person name="Poulain J."/>
            <person name="Barbe V."/>
            <person name="Segurens B."/>
            <person name="Artiguenave F."/>
            <person name="Anthouard V."/>
            <person name="Vacherie B."/>
            <person name="Val M.-E."/>
            <person name="Fulton R.S."/>
            <person name="Minx P."/>
            <person name="Wilson R."/>
            <person name="Durrens P."/>
            <person name="Jean G."/>
            <person name="Marck C."/>
            <person name="Martin T."/>
            <person name="Nikolski M."/>
            <person name="Rolland T."/>
            <person name="Seret M.-L."/>
            <person name="Casaregola S."/>
            <person name="Despons L."/>
            <person name="Fairhead C."/>
            <person name="Fischer G."/>
            <person name="Lafontaine I."/>
            <person name="Leh V."/>
            <person name="Lemaire M."/>
            <person name="de Montigny J."/>
            <person name="Neuveglise C."/>
            <person name="Thierry A."/>
            <person name="Blanc-Lenfle I."/>
            <person name="Bleykasten C."/>
            <person name="Diffels J."/>
            <person name="Fritsch E."/>
            <person name="Frangeul L."/>
            <person name="Goeffon A."/>
            <person name="Jauniaux N."/>
            <person name="Kachouri-Lafond R."/>
            <person name="Payen C."/>
            <person name="Potier S."/>
            <person name="Pribylova L."/>
            <person name="Ozanne C."/>
            <person name="Richard G.-F."/>
            <person name="Sacerdot C."/>
            <person name="Straub M.-L."/>
            <person name="Talla E."/>
        </authorList>
    </citation>
    <scope>NUCLEOTIDE SEQUENCE [LARGE SCALE GENOMIC DNA]</scope>
    <source>
        <strain evidence="25">ATCC 56472 / CBS 6340 / NRRL Y-8284</strain>
    </source>
</reference>
<comment type="catalytic activity">
    <reaction evidence="14">
        <text>a 5,6-dihydrouridine in mRNA + NADP(+) = a uridine in mRNA + NADPH + H(+)</text>
        <dbReference type="Rhea" id="RHEA:69855"/>
        <dbReference type="Rhea" id="RHEA-COMP:14658"/>
        <dbReference type="Rhea" id="RHEA-COMP:17789"/>
        <dbReference type="ChEBI" id="CHEBI:15378"/>
        <dbReference type="ChEBI" id="CHEBI:57783"/>
        <dbReference type="ChEBI" id="CHEBI:58349"/>
        <dbReference type="ChEBI" id="CHEBI:65315"/>
        <dbReference type="ChEBI" id="CHEBI:74443"/>
    </reaction>
    <physiologicalReaction direction="right-to-left" evidence="14">
        <dbReference type="Rhea" id="RHEA:69857"/>
    </physiologicalReaction>
</comment>
<dbReference type="InterPro" id="IPR018517">
    <property type="entry name" value="tRNA_hU_synthase_CS"/>
</dbReference>
<dbReference type="eggNOG" id="KOG2334">
    <property type="taxonomic scope" value="Eukaryota"/>
</dbReference>
<accession>C5DBX2</accession>
<keyword evidence="11" id="KW-0520">NAD</keyword>
<comment type="subcellular location">
    <subcellularLocation>
        <location evidence="3">Cytoplasm</location>
    </subcellularLocation>
    <subcellularLocation>
        <location evidence="2">Nucleus</location>
    </subcellularLocation>
</comment>
<gene>
    <name evidence="24" type="ordered locus">KLTH0A06028g</name>
</gene>
<dbReference type="Gene3D" id="3.20.20.70">
    <property type="entry name" value="Aldolase class I"/>
    <property type="match status" value="1"/>
</dbReference>
<dbReference type="SUPFAM" id="SSF51395">
    <property type="entry name" value="FMN-linked oxidoreductases"/>
    <property type="match status" value="1"/>
</dbReference>
<evidence type="ECO:0000256" key="20">
    <source>
        <dbReference type="ARBA" id="ARBA00072828"/>
    </source>
</evidence>
<dbReference type="OrthoDB" id="10262250at2759"/>
<evidence type="ECO:0000259" key="23">
    <source>
        <dbReference type="Pfam" id="PF01207"/>
    </source>
</evidence>
<evidence type="ECO:0000256" key="18">
    <source>
        <dbReference type="ARBA" id="ARBA00060762"/>
    </source>
</evidence>
<evidence type="ECO:0000256" key="9">
    <source>
        <dbReference type="ARBA" id="ARBA00022857"/>
    </source>
</evidence>
<feature type="region of interest" description="Disordered" evidence="22">
    <location>
        <begin position="345"/>
        <end position="397"/>
    </location>
</feature>
<evidence type="ECO:0000256" key="21">
    <source>
        <dbReference type="ARBA" id="ARBA00078340"/>
    </source>
</evidence>
<dbReference type="RefSeq" id="XP_002551721.1">
    <property type="nucleotide sequence ID" value="XM_002551675.1"/>
</dbReference>
<protein>
    <recommendedName>
        <fullName evidence="20">tRNA-dihydrouridine(20) synthase [NAD(P)+]</fullName>
        <ecNumber evidence="19">1.3.1.91</ecNumber>
    </recommendedName>
    <alternativeName>
        <fullName evidence="21">tRNA-dihydrouridine synthase 2</fullName>
    </alternativeName>
</protein>
<evidence type="ECO:0000256" key="3">
    <source>
        <dbReference type="ARBA" id="ARBA00004496"/>
    </source>
</evidence>
<evidence type="ECO:0000256" key="2">
    <source>
        <dbReference type="ARBA" id="ARBA00004123"/>
    </source>
</evidence>
<evidence type="ECO:0000256" key="4">
    <source>
        <dbReference type="ARBA" id="ARBA00022490"/>
    </source>
</evidence>
<keyword evidence="9" id="KW-0521">NADP</keyword>
<evidence type="ECO:0000256" key="5">
    <source>
        <dbReference type="ARBA" id="ARBA00022630"/>
    </source>
</evidence>
<evidence type="ECO:0000256" key="7">
    <source>
        <dbReference type="ARBA" id="ARBA00022664"/>
    </source>
</evidence>
<dbReference type="OMA" id="GPIRTNS"/>
<evidence type="ECO:0000256" key="1">
    <source>
        <dbReference type="ARBA" id="ARBA00001917"/>
    </source>
</evidence>
<comment type="catalytic activity">
    <reaction evidence="15">
        <text>5,6-dihydrouridine(20) in tRNA + NADP(+) = uridine(20) in tRNA + NADPH + H(+)</text>
        <dbReference type="Rhea" id="RHEA:53336"/>
        <dbReference type="Rhea" id="RHEA-COMP:13533"/>
        <dbReference type="Rhea" id="RHEA-COMP:13534"/>
        <dbReference type="ChEBI" id="CHEBI:15378"/>
        <dbReference type="ChEBI" id="CHEBI:57783"/>
        <dbReference type="ChEBI" id="CHEBI:58349"/>
        <dbReference type="ChEBI" id="CHEBI:65315"/>
        <dbReference type="ChEBI" id="CHEBI:74443"/>
        <dbReference type="EC" id="1.3.1.91"/>
    </reaction>
    <physiologicalReaction direction="right-to-left" evidence="15">
        <dbReference type="Rhea" id="RHEA:53338"/>
    </physiologicalReaction>
</comment>
<dbReference type="FunCoup" id="C5DBX2">
    <property type="interactions" value="883"/>
</dbReference>
<keyword evidence="6" id="KW-0288">FMN</keyword>
<dbReference type="InterPro" id="IPR035587">
    <property type="entry name" value="DUS-like_FMN-bd"/>
</dbReference>
<comment type="cofactor">
    <cofactor evidence="1">
        <name>FMN</name>
        <dbReference type="ChEBI" id="CHEBI:58210"/>
    </cofactor>
</comment>
<dbReference type="KEGG" id="lth:KLTH0A06028g"/>
<dbReference type="EMBL" id="CU928165">
    <property type="protein sequence ID" value="CAR21279.1"/>
    <property type="molecule type" value="Genomic_DNA"/>
</dbReference>
<dbReference type="FunFam" id="3.20.20.70:FF:000280">
    <property type="entry name" value="tRNA-dihydrouridine synthase"/>
    <property type="match status" value="1"/>
</dbReference>
<dbReference type="PANTHER" id="PTHR45936:SF1">
    <property type="entry name" value="TRNA-DIHYDROURIDINE(20) SYNTHASE [NAD(P)+]-LIKE"/>
    <property type="match status" value="1"/>
</dbReference>
<keyword evidence="7" id="KW-0507">mRNA processing</keyword>
<evidence type="ECO:0000256" key="12">
    <source>
        <dbReference type="ARBA" id="ARBA00023242"/>
    </source>
</evidence>
<dbReference type="Pfam" id="PF01207">
    <property type="entry name" value="Dus"/>
    <property type="match status" value="1"/>
</dbReference>
<evidence type="ECO:0000256" key="10">
    <source>
        <dbReference type="ARBA" id="ARBA00023002"/>
    </source>
</evidence>
<evidence type="ECO:0000256" key="6">
    <source>
        <dbReference type="ARBA" id="ARBA00022643"/>
    </source>
</evidence>
<evidence type="ECO:0000256" key="13">
    <source>
        <dbReference type="ARBA" id="ARBA00048342"/>
    </source>
</evidence>
<name>C5DBX2_LACTC</name>
<evidence type="ECO:0000313" key="24">
    <source>
        <dbReference type="EMBL" id="CAR21279.1"/>
    </source>
</evidence>
<evidence type="ECO:0000256" key="14">
    <source>
        <dbReference type="ARBA" id="ARBA00049447"/>
    </source>
</evidence>
<evidence type="ECO:0000256" key="19">
    <source>
        <dbReference type="ARBA" id="ARBA00066484"/>
    </source>
</evidence>
<proteinExistence type="inferred from homology"/>
<feature type="compositionally biased region" description="Basic and acidic residues" evidence="22">
    <location>
        <begin position="345"/>
        <end position="360"/>
    </location>
</feature>
<dbReference type="PROSITE" id="PS01136">
    <property type="entry name" value="UPF0034"/>
    <property type="match status" value="1"/>
</dbReference>
<keyword evidence="10" id="KW-0560">Oxidoreductase</keyword>
<dbReference type="GeneID" id="8290525"/>
<dbReference type="GO" id="GO:0006397">
    <property type="term" value="P:mRNA processing"/>
    <property type="evidence" value="ECO:0007669"/>
    <property type="project" value="UniProtKB-KW"/>
</dbReference>
<organism evidence="24 25">
    <name type="scientific">Lachancea thermotolerans (strain ATCC 56472 / CBS 6340 / NRRL Y-8284)</name>
    <name type="common">Yeast</name>
    <name type="synonym">Kluyveromyces thermotolerans</name>
    <dbReference type="NCBI Taxonomy" id="559295"/>
    <lineage>
        <taxon>Eukaryota</taxon>
        <taxon>Fungi</taxon>
        <taxon>Dikarya</taxon>
        <taxon>Ascomycota</taxon>
        <taxon>Saccharomycotina</taxon>
        <taxon>Saccharomycetes</taxon>
        <taxon>Saccharomycetales</taxon>
        <taxon>Saccharomycetaceae</taxon>
        <taxon>Lachancea</taxon>
    </lineage>
</organism>
<evidence type="ECO:0000256" key="8">
    <source>
        <dbReference type="ARBA" id="ARBA00022694"/>
    </source>
</evidence>
<dbReference type="PANTHER" id="PTHR45936">
    <property type="entry name" value="TRNA-DIHYDROURIDINE(20) SYNTHASE [NAD(P)+]-LIKE"/>
    <property type="match status" value="1"/>
</dbReference>
<dbReference type="GO" id="GO:0102264">
    <property type="term" value="F:tRNA-dihydrouridine20 synthase activity"/>
    <property type="evidence" value="ECO:0007669"/>
    <property type="project" value="UniProtKB-EC"/>
</dbReference>
<dbReference type="GO" id="GO:0005634">
    <property type="term" value="C:nucleus"/>
    <property type="evidence" value="ECO:0007669"/>
    <property type="project" value="UniProtKB-SubCell"/>
</dbReference>
<feature type="domain" description="DUS-like FMN-binding" evidence="23">
    <location>
        <begin position="32"/>
        <end position="314"/>
    </location>
</feature>
<dbReference type="EC" id="1.3.1.91" evidence="19"/>
<keyword evidence="5" id="KW-0285">Flavoprotein</keyword>
<dbReference type="InterPro" id="IPR013785">
    <property type="entry name" value="Aldolase_TIM"/>
</dbReference>
<keyword evidence="8" id="KW-0819">tRNA processing</keyword>
<evidence type="ECO:0000256" key="11">
    <source>
        <dbReference type="ARBA" id="ARBA00023027"/>
    </source>
</evidence>
<dbReference type="InParanoid" id="C5DBX2"/>
<sequence length="397" mass="44223">MVTYTGKLVLAPMVRAGELPTRLLALKYGADLVWSPEIIDKKLIQCKRQVNDKLKTIDFVAPSSNDNKPPCVVFRTFPDAERGRLIFQMGTSTPSLAVEAAMVVIKDVDGIDVNAGCPKHFSIHSGMGAALLKTPETLCSILSSLVEKVGRPHEKPISVKIRILDSEELTLNLVKKLCGTGISNLTVHCRTTPMRNRQAPIRNYVPSIYKICQANNVSLIMNGAIQSLEHFRQLRKQMDLPETIGGMMADCAEANPTVFSEAPLSWPDTARAYLDLASKFDHSVNNVKYMLSRIIPGKSKFYQYFTRCKTMEEVMYVSQQMGSDGEVLSDPTDYLAKRREHERILKQKAGDMKAKAKQKQDQTTANKDSAEAELTNSEKRREGGLEVGMGKKRAKIE</sequence>
<comment type="catalytic activity">
    <reaction evidence="13">
        <text>a 5,6-dihydrouridine in mRNA + NAD(+) = a uridine in mRNA + NADH + H(+)</text>
        <dbReference type="Rhea" id="RHEA:69851"/>
        <dbReference type="Rhea" id="RHEA-COMP:14658"/>
        <dbReference type="Rhea" id="RHEA-COMP:17789"/>
        <dbReference type="ChEBI" id="CHEBI:15378"/>
        <dbReference type="ChEBI" id="CHEBI:57540"/>
        <dbReference type="ChEBI" id="CHEBI:57945"/>
        <dbReference type="ChEBI" id="CHEBI:65315"/>
        <dbReference type="ChEBI" id="CHEBI:74443"/>
    </reaction>
    <physiologicalReaction direction="right-to-left" evidence="13">
        <dbReference type="Rhea" id="RHEA:69853"/>
    </physiologicalReaction>
</comment>
<evidence type="ECO:0000256" key="17">
    <source>
        <dbReference type="ARBA" id="ARBA00057283"/>
    </source>
</evidence>
<evidence type="ECO:0000256" key="15">
    <source>
        <dbReference type="ARBA" id="ARBA00052188"/>
    </source>
</evidence>
<keyword evidence="25" id="KW-1185">Reference proteome</keyword>
<dbReference type="Proteomes" id="UP000002036">
    <property type="component" value="Chromosome A"/>
</dbReference>
<keyword evidence="12" id="KW-0539">Nucleus</keyword>
<comment type="similarity">
    <text evidence="18">Belongs to the Dus family. Dus2 subfamily.</text>
</comment>
<evidence type="ECO:0000313" key="25">
    <source>
        <dbReference type="Proteomes" id="UP000002036"/>
    </source>
</evidence>
<dbReference type="HOGENOM" id="CLU_013299_3_2_1"/>
<keyword evidence="4" id="KW-0963">Cytoplasm</keyword>
<dbReference type="GO" id="GO:0005737">
    <property type="term" value="C:cytoplasm"/>
    <property type="evidence" value="ECO:0007669"/>
    <property type="project" value="UniProtKB-SubCell"/>
</dbReference>
<dbReference type="AlphaFoldDB" id="C5DBX2"/>
<evidence type="ECO:0000256" key="22">
    <source>
        <dbReference type="SAM" id="MobiDB-lite"/>
    </source>
</evidence>
<evidence type="ECO:0000256" key="16">
    <source>
        <dbReference type="ARBA" id="ARBA00052661"/>
    </source>
</evidence>
<dbReference type="InterPro" id="IPR052582">
    <property type="entry name" value="tRNA-DUS-like"/>
</dbReference>